<evidence type="ECO:0000313" key="2">
    <source>
        <dbReference type="EMBL" id="EST05222.1"/>
    </source>
</evidence>
<organism evidence="2 3">
    <name type="scientific">Kalmanozyma brasiliensis (strain GHG001)</name>
    <name type="common">Yeast</name>
    <name type="synonym">Pseudozyma brasiliensis</name>
    <dbReference type="NCBI Taxonomy" id="1365824"/>
    <lineage>
        <taxon>Eukaryota</taxon>
        <taxon>Fungi</taxon>
        <taxon>Dikarya</taxon>
        <taxon>Basidiomycota</taxon>
        <taxon>Ustilaginomycotina</taxon>
        <taxon>Ustilaginomycetes</taxon>
        <taxon>Ustilaginales</taxon>
        <taxon>Ustilaginaceae</taxon>
        <taxon>Kalmanozyma</taxon>
    </lineage>
</organism>
<dbReference type="InterPro" id="IPR018849">
    <property type="entry name" value="Urb2/Npa2_C"/>
</dbReference>
<dbReference type="HOGENOM" id="CLU_557910_0_0_1"/>
<dbReference type="GeneID" id="27421633"/>
<feature type="domain" description="Nucleolar 27S pre-rRNA processing Urb2/Npa2 C-terminal" evidence="1">
    <location>
        <begin position="248"/>
        <end position="489"/>
    </location>
</feature>
<accession>V5GGU5</accession>
<dbReference type="OrthoDB" id="160374at2759"/>
<dbReference type="Pfam" id="PF10441">
    <property type="entry name" value="Urb2"/>
    <property type="match status" value="1"/>
</dbReference>
<evidence type="ECO:0000313" key="3">
    <source>
        <dbReference type="Proteomes" id="UP000019377"/>
    </source>
</evidence>
<dbReference type="EMBL" id="KI545892">
    <property type="protein sequence ID" value="EST05222.1"/>
    <property type="molecule type" value="Genomic_DNA"/>
</dbReference>
<protein>
    <recommendedName>
        <fullName evidence="1">Nucleolar 27S pre-rRNA processing Urb2/Npa2 C-terminal domain-containing protein</fullName>
    </recommendedName>
</protein>
<evidence type="ECO:0000259" key="1">
    <source>
        <dbReference type="Pfam" id="PF10441"/>
    </source>
</evidence>
<dbReference type="eggNOG" id="ENOG502S5N7">
    <property type="taxonomic scope" value="Eukaryota"/>
</dbReference>
<dbReference type="STRING" id="1365824.V5GGU5"/>
<dbReference type="Proteomes" id="UP000019377">
    <property type="component" value="Unassembled WGS sequence"/>
</dbReference>
<dbReference type="AlphaFoldDB" id="V5GGU5"/>
<keyword evidence="3" id="KW-1185">Reference proteome</keyword>
<gene>
    <name evidence="2" type="ORF">PSEUBRA_SCAF6g00802</name>
</gene>
<sequence length="489" mass="52488">MRAAQETSSILSSLIADKPSDQGDPATRNIRAIIDQRYINLDTLGDIAQALDISLYHLREVRLLGEAGTDSSDTLALSKEIVETLCTVFGRAQALIDAEANERQKILRSAADVTLELLRSIDLHGRVSSGSQTALVICRTYAALVASLSGLREQRRLTEGLQRIVSRFTAEQYDEVLSNLLLILRGTASLVADAGVDNDQAALTTTLGLVLGSAPEGTSKVARSHLSSWLAILNTATAGPIKLRSIVSAVCALDDLCGNHAMLLRTQDMGALLQLFATLTGPSMADEPARALVHLERSELEVVRAKIFGGMVSTLGTLLRLRQDLMSGFLPQLSLLLARLVTLFRQLRNGGGASGSQRRTLRRDLPTWLDPVLVPPLGVGEARGLARLLSGLVVKSVPLAGGGKAESLAKPFGKHATGVLVAYLRCLTVQGAVVDAEVRKELEVGMMTVCEVMGVRQRDAAMVGLLDSAGKVLMKRVWGVFEKQRYKGQ</sequence>
<reference evidence="3" key="1">
    <citation type="journal article" date="2013" name="Genome Announc.">
        <title>Draft genome sequence of Pseudozyma brasiliensis sp. nov. strain GHG001, a high producer of endo-1,4-xylanase isolated from an insect pest of sugarcane.</title>
        <authorList>
            <person name="Oliveira J.V.D.C."/>
            <person name="dos Santos R.A.C."/>
            <person name="Borges T.A."/>
            <person name="Riano-Pachon D.M."/>
            <person name="Goldman G.H."/>
        </authorList>
    </citation>
    <scope>NUCLEOTIDE SEQUENCE [LARGE SCALE GENOMIC DNA]</scope>
    <source>
        <strain evidence="3">GHG001</strain>
    </source>
</reference>
<name>V5GGU5_KALBG</name>
<dbReference type="OMA" id="CDIVTAG"/>
<proteinExistence type="predicted"/>